<evidence type="ECO:0000313" key="2">
    <source>
        <dbReference type="Proteomes" id="UP001469553"/>
    </source>
</evidence>
<proteinExistence type="predicted"/>
<dbReference type="Proteomes" id="UP001469553">
    <property type="component" value="Unassembled WGS sequence"/>
</dbReference>
<reference evidence="1 2" key="1">
    <citation type="submission" date="2021-06" db="EMBL/GenBank/DDBJ databases">
        <authorList>
            <person name="Palmer J.M."/>
        </authorList>
    </citation>
    <scope>NUCLEOTIDE SEQUENCE [LARGE SCALE GENOMIC DNA]</scope>
    <source>
        <strain evidence="1 2">AS_MEX2019</strain>
        <tissue evidence="1">Muscle</tissue>
    </source>
</reference>
<keyword evidence="2" id="KW-1185">Reference proteome</keyword>
<protein>
    <submittedName>
        <fullName evidence="1">Uncharacterized protein</fullName>
    </submittedName>
</protein>
<organism evidence="1 2">
    <name type="scientific">Ameca splendens</name>
    <dbReference type="NCBI Taxonomy" id="208324"/>
    <lineage>
        <taxon>Eukaryota</taxon>
        <taxon>Metazoa</taxon>
        <taxon>Chordata</taxon>
        <taxon>Craniata</taxon>
        <taxon>Vertebrata</taxon>
        <taxon>Euteleostomi</taxon>
        <taxon>Actinopterygii</taxon>
        <taxon>Neopterygii</taxon>
        <taxon>Teleostei</taxon>
        <taxon>Neoteleostei</taxon>
        <taxon>Acanthomorphata</taxon>
        <taxon>Ovalentaria</taxon>
        <taxon>Atherinomorphae</taxon>
        <taxon>Cyprinodontiformes</taxon>
        <taxon>Goodeidae</taxon>
        <taxon>Ameca</taxon>
    </lineage>
</organism>
<sequence>MVFFFFFQKQTLTLSEPTELQQQTAGLFAKKRCSDLNKENVPKCLIPVEMFCKNCPGPVPLGDPLLISKMANAVLVIGTIKVSDLDGPAESYNGEVNIEEFCNTVAMEMIAFGSLNPLWYNVAIW</sequence>
<name>A0ABV0Z293_9TELE</name>
<gene>
    <name evidence="1" type="ORF">AMECASPLE_024089</name>
</gene>
<dbReference type="EMBL" id="JAHRIP010049295">
    <property type="protein sequence ID" value="MEQ2300308.1"/>
    <property type="molecule type" value="Genomic_DNA"/>
</dbReference>
<accession>A0ABV0Z293</accession>
<evidence type="ECO:0000313" key="1">
    <source>
        <dbReference type="EMBL" id="MEQ2300308.1"/>
    </source>
</evidence>
<comment type="caution">
    <text evidence="1">The sequence shown here is derived from an EMBL/GenBank/DDBJ whole genome shotgun (WGS) entry which is preliminary data.</text>
</comment>